<keyword evidence="4" id="KW-0804">Transcription</keyword>
<dbReference type="GO" id="GO:0032993">
    <property type="term" value="C:protein-DNA complex"/>
    <property type="evidence" value="ECO:0007669"/>
    <property type="project" value="TreeGrafter"/>
</dbReference>
<organism evidence="7 8">
    <name type="scientific">Pseudomonas yamanorum</name>
    <dbReference type="NCBI Taxonomy" id="515393"/>
    <lineage>
        <taxon>Bacteria</taxon>
        <taxon>Pseudomonadati</taxon>
        <taxon>Pseudomonadota</taxon>
        <taxon>Gammaproteobacteria</taxon>
        <taxon>Pseudomonadales</taxon>
        <taxon>Pseudomonadaceae</taxon>
        <taxon>Pseudomonas</taxon>
    </lineage>
</organism>
<dbReference type="InterPro" id="IPR036390">
    <property type="entry name" value="WH_DNA-bd_sf"/>
</dbReference>
<evidence type="ECO:0000256" key="1">
    <source>
        <dbReference type="ARBA" id="ARBA00009437"/>
    </source>
</evidence>
<keyword evidence="3" id="KW-0238">DNA-binding</keyword>
<evidence type="ECO:0000259" key="5">
    <source>
        <dbReference type="PROSITE" id="PS50931"/>
    </source>
</evidence>
<comment type="similarity">
    <text evidence="1">Belongs to the LysR transcriptional regulatory family.</text>
</comment>
<evidence type="ECO:0000313" key="9">
    <source>
        <dbReference type="Proteomes" id="UP001224477"/>
    </source>
</evidence>
<evidence type="ECO:0000256" key="2">
    <source>
        <dbReference type="ARBA" id="ARBA00023015"/>
    </source>
</evidence>
<keyword evidence="2" id="KW-0805">Transcription regulation</keyword>
<name>A0AAJ3H8H9_9PSED</name>
<gene>
    <name evidence="7" type="ORF">HX826_25580</name>
    <name evidence="6" type="ORF">RCO22_22335</name>
</gene>
<evidence type="ECO:0000313" key="8">
    <source>
        <dbReference type="Proteomes" id="UP000546584"/>
    </source>
</evidence>
<dbReference type="PANTHER" id="PTHR30346">
    <property type="entry name" value="TRANSCRIPTIONAL DUAL REGULATOR HCAR-RELATED"/>
    <property type="match status" value="1"/>
</dbReference>
<dbReference type="SUPFAM" id="SSF46785">
    <property type="entry name" value="Winged helix' DNA-binding domain"/>
    <property type="match status" value="1"/>
</dbReference>
<proteinExistence type="inferred from homology"/>
<dbReference type="CDD" id="cd08414">
    <property type="entry name" value="PBP2_LTTR_aromatics_like"/>
    <property type="match status" value="1"/>
</dbReference>
<keyword evidence="9" id="KW-1185">Reference proteome</keyword>
<dbReference type="RefSeq" id="WP_177027173.1">
    <property type="nucleotide sequence ID" value="NZ_CP159621.1"/>
</dbReference>
<dbReference type="AlphaFoldDB" id="A0AAJ3H8H9"/>
<dbReference type="EMBL" id="JACAQR010000040">
    <property type="protein sequence ID" value="NWD45253.1"/>
    <property type="molecule type" value="Genomic_DNA"/>
</dbReference>
<protein>
    <submittedName>
        <fullName evidence="7">LysR family transcriptional regulator</fullName>
    </submittedName>
</protein>
<dbReference type="Pfam" id="PF03466">
    <property type="entry name" value="LysR_substrate"/>
    <property type="match status" value="1"/>
</dbReference>
<evidence type="ECO:0000256" key="3">
    <source>
        <dbReference type="ARBA" id="ARBA00023125"/>
    </source>
</evidence>
<dbReference type="PRINTS" id="PR00039">
    <property type="entry name" value="HTHLYSR"/>
</dbReference>
<evidence type="ECO:0000313" key="6">
    <source>
        <dbReference type="EMBL" id="MDR0191691.1"/>
    </source>
</evidence>
<dbReference type="InterPro" id="IPR000847">
    <property type="entry name" value="LysR_HTH_N"/>
</dbReference>
<dbReference type="PROSITE" id="PS50931">
    <property type="entry name" value="HTH_LYSR"/>
    <property type="match status" value="1"/>
</dbReference>
<dbReference type="SUPFAM" id="SSF53850">
    <property type="entry name" value="Periplasmic binding protein-like II"/>
    <property type="match status" value="1"/>
</dbReference>
<dbReference type="FunFam" id="1.10.10.10:FF:000001">
    <property type="entry name" value="LysR family transcriptional regulator"/>
    <property type="match status" value="1"/>
</dbReference>
<sequence>MLDLRKLRYFLTVAEELHFGRAALRLHLAQPPLTRQISALEADLGFRLFDRTSRTVSLTPQGRSFLPYARAVLEQVDLAEVIAGKLAAGAAGQLALGYVSSIALSDLFSQAIQAFAQRFPDVQLTLVECASGSLGAQVADGRLDIGLSRLLPQEGQTEVQALSLGEERLVAAVSSDSPLANQAEVSLAQLSGYPLILFPADYGSGLNQSIEQLYRHKGLPLRAGPSGRQITSIIALVAAGQGVALVPECTQSLMNKGVTYRPLVDLDAYAQLLVLTRAEGRSLMVEAFMKVIDELLYIR</sequence>
<evidence type="ECO:0000313" key="7">
    <source>
        <dbReference type="EMBL" id="NWD45253.1"/>
    </source>
</evidence>
<dbReference type="InterPro" id="IPR005119">
    <property type="entry name" value="LysR_subst-bd"/>
</dbReference>
<dbReference type="PANTHER" id="PTHR30346:SF0">
    <property type="entry name" value="HCA OPERON TRANSCRIPTIONAL ACTIVATOR HCAR"/>
    <property type="match status" value="1"/>
</dbReference>
<evidence type="ECO:0000256" key="4">
    <source>
        <dbReference type="ARBA" id="ARBA00023163"/>
    </source>
</evidence>
<dbReference type="InterPro" id="IPR036388">
    <property type="entry name" value="WH-like_DNA-bd_sf"/>
</dbReference>
<reference evidence="7 8" key="1">
    <citation type="submission" date="2020-04" db="EMBL/GenBank/DDBJ databases">
        <title>Molecular characterization of pseudomonads from Agaricus bisporus reveal novel blotch 2 pathogens in Western Europe.</title>
        <authorList>
            <person name="Taparia T."/>
            <person name="Krijger M."/>
            <person name="Haynes E."/>
            <person name="Elpinstone J.G."/>
            <person name="Noble R."/>
            <person name="Van Der Wolf J."/>
        </authorList>
    </citation>
    <scope>NUCLEOTIDE SEQUENCE [LARGE SCALE GENOMIC DNA]</scope>
    <source>
        <strain evidence="7 8">IPO3753</strain>
    </source>
</reference>
<dbReference type="GO" id="GO:0003700">
    <property type="term" value="F:DNA-binding transcription factor activity"/>
    <property type="evidence" value="ECO:0007669"/>
    <property type="project" value="InterPro"/>
</dbReference>
<dbReference type="Gene3D" id="3.40.190.10">
    <property type="entry name" value="Periplasmic binding protein-like II"/>
    <property type="match status" value="2"/>
</dbReference>
<reference evidence="6 9" key="2">
    <citation type="journal article" date="2023" name="Microbiol. Resour. Announc.">
        <title>Whole-genome sequence of Pseudomonas yamanorum OLsAu1 isolated from the edible ectomycorrhizal mushroom Lactarius sp. section Deliciosi.</title>
        <authorList>
            <person name="Ramirez-Mendoza R."/>
            <person name="Angeles-Argaiz R.E."/>
            <person name="Hernandez-Oaxaca D."/>
            <person name="Aguirre-Beltran L."/>
            <person name="Almaraz-Suarez J."/>
            <person name="Perez-Moreno J."/>
        </authorList>
    </citation>
    <scope>NUCLEOTIDE SEQUENCE [LARGE SCALE GENOMIC DNA]</scope>
    <source>
        <strain evidence="6 9">OLsAu1</strain>
    </source>
</reference>
<accession>A0AAJ3H8H9</accession>
<dbReference type="Proteomes" id="UP000546584">
    <property type="component" value="Unassembled WGS sequence"/>
</dbReference>
<dbReference type="Pfam" id="PF00126">
    <property type="entry name" value="HTH_1"/>
    <property type="match status" value="1"/>
</dbReference>
<dbReference type="Proteomes" id="UP001224477">
    <property type="component" value="Unassembled WGS sequence"/>
</dbReference>
<dbReference type="GO" id="GO:0003677">
    <property type="term" value="F:DNA binding"/>
    <property type="evidence" value="ECO:0007669"/>
    <property type="project" value="UniProtKB-KW"/>
</dbReference>
<comment type="caution">
    <text evidence="7">The sequence shown here is derived from an EMBL/GenBank/DDBJ whole genome shotgun (WGS) entry which is preliminary data.</text>
</comment>
<feature type="domain" description="HTH lysR-type" evidence="5">
    <location>
        <begin position="2"/>
        <end position="59"/>
    </location>
</feature>
<dbReference type="Gene3D" id="1.10.10.10">
    <property type="entry name" value="Winged helix-like DNA-binding domain superfamily/Winged helix DNA-binding domain"/>
    <property type="match status" value="1"/>
</dbReference>
<dbReference type="EMBL" id="JAVGXC010000027">
    <property type="protein sequence ID" value="MDR0191691.1"/>
    <property type="molecule type" value="Genomic_DNA"/>
</dbReference>